<name>L7VTC8_9BACT</name>
<protein>
    <submittedName>
        <fullName evidence="2">Uncharacterized protein</fullName>
    </submittedName>
</protein>
<dbReference type="EMBL" id="JX649899">
    <property type="protein sequence ID" value="AGC72357.1"/>
    <property type="molecule type" value="Genomic_DNA"/>
</dbReference>
<keyword evidence="1" id="KW-1133">Transmembrane helix</keyword>
<sequence length="73" mass="7849">MFNGNENSYANNSGNSYTYITNNISVADSFNTTHSHNGHGRGGMCGILAIVLGLGIPVAFLWFIISVLSEVLR</sequence>
<evidence type="ECO:0000313" key="2">
    <source>
        <dbReference type="EMBL" id="AGC72357.1"/>
    </source>
</evidence>
<organism evidence="2">
    <name type="scientific">uncultured bacterium A1Q1_fos_2004</name>
    <dbReference type="NCBI Taxonomy" id="1256557"/>
    <lineage>
        <taxon>Bacteria</taxon>
        <taxon>environmental samples</taxon>
    </lineage>
</organism>
<accession>L7VTC8</accession>
<reference evidence="2" key="1">
    <citation type="submission" date="2012-09" db="EMBL/GenBank/DDBJ databases">
        <title>Metagenomic Characterization of a Microbial Community in Wastewater Detects High Levels of Antibiotic Resistance.</title>
        <authorList>
            <person name="Abrams M."/>
            <person name="Caldwell A."/>
            <person name="Vandaei E."/>
            <person name="Lee W."/>
            <person name="Perrott J."/>
            <person name="Khan S.Y."/>
            <person name="Ta J."/>
            <person name="Romero D."/>
            <person name="Nguyen V."/>
            <person name="Pourmand N."/>
            <person name="Ouverney C.C."/>
        </authorList>
    </citation>
    <scope>NUCLEOTIDE SEQUENCE</scope>
</reference>
<dbReference type="AlphaFoldDB" id="L7VTC8"/>
<keyword evidence="1" id="KW-0812">Transmembrane</keyword>
<keyword evidence="1" id="KW-0472">Membrane</keyword>
<evidence type="ECO:0000256" key="1">
    <source>
        <dbReference type="SAM" id="Phobius"/>
    </source>
</evidence>
<feature type="transmembrane region" description="Helical" evidence="1">
    <location>
        <begin position="47"/>
        <end position="68"/>
    </location>
</feature>
<proteinExistence type="predicted"/>